<proteinExistence type="predicted"/>
<organism evidence="2 3">
    <name type="scientific">Rhodocollybia butyracea</name>
    <dbReference type="NCBI Taxonomy" id="206335"/>
    <lineage>
        <taxon>Eukaryota</taxon>
        <taxon>Fungi</taxon>
        <taxon>Dikarya</taxon>
        <taxon>Basidiomycota</taxon>
        <taxon>Agaricomycotina</taxon>
        <taxon>Agaricomycetes</taxon>
        <taxon>Agaricomycetidae</taxon>
        <taxon>Agaricales</taxon>
        <taxon>Marasmiineae</taxon>
        <taxon>Omphalotaceae</taxon>
        <taxon>Rhodocollybia</taxon>
    </lineage>
</organism>
<name>A0A9P5PN67_9AGAR</name>
<evidence type="ECO:0000313" key="3">
    <source>
        <dbReference type="Proteomes" id="UP000772434"/>
    </source>
</evidence>
<evidence type="ECO:0000313" key="2">
    <source>
        <dbReference type="EMBL" id="KAF9066202.1"/>
    </source>
</evidence>
<accession>A0A9P5PN67</accession>
<dbReference type="EMBL" id="JADNRY010000091">
    <property type="protein sequence ID" value="KAF9066202.1"/>
    <property type="molecule type" value="Genomic_DNA"/>
</dbReference>
<comment type="caution">
    <text evidence="2">The sequence shown here is derived from an EMBL/GenBank/DDBJ whole genome shotgun (WGS) entry which is preliminary data.</text>
</comment>
<protein>
    <recommendedName>
        <fullName evidence="4">ATP synthase F0 subunit 8</fullName>
    </recommendedName>
</protein>
<evidence type="ECO:0008006" key="4">
    <source>
        <dbReference type="Google" id="ProtNLM"/>
    </source>
</evidence>
<dbReference type="Proteomes" id="UP000772434">
    <property type="component" value="Unassembled WGS sequence"/>
</dbReference>
<reference evidence="2" key="1">
    <citation type="submission" date="2020-11" db="EMBL/GenBank/DDBJ databases">
        <authorList>
            <consortium name="DOE Joint Genome Institute"/>
            <person name="Ahrendt S."/>
            <person name="Riley R."/>
            <person name="Andreopoulos W."/>
            <person name="Labutti K."/>
            <person name="Pangilinan J."/>
            <person name="Ruiz-Duenas F.J."/>
            <person name="Barrasa J.M."/>
            <person name="Sanchez-Garcia M."/>
            <person name="Camarero S."/>
            <person name="Miyauchi S."/>
            <person name="Serrano A."/>
            <person name="Linde D."/>
            <person name="Babiker R."/>
            <person name="Drula E."/>
            <person name="Ayuso-Fernandez I."/>
            <person name="Pacheco R."/>
            <person name="Padilla G."/>
            <person name="Ferreira P."/>
            <person name="Barriuso J."/>
            <person name="Kellner H."/>
            <person name="Castanera R."/>
            <person name="Alfaro M."/>
            <person name="Ramirez L."/>
            <person name="Pisabarro A.G."/>
            <person name="Kuo A."/>
            <person name="Tritt A."/>
            <person name="Lipzen A."/>
            <person name="He G."/>
            <person name="Yan M."/>
            <person name="Ng V."/>
            <person name="Cullen D."/>
            <person name="Martin F."/>
            <person name="Rosso M.-N."/>
            <person name="Henrissat B."/>
            <person name="Hibbett D."/>
            <person name="Martinez A.T."/>
            <person name="Grigoriev I.V."/>
        </authorList>
    </citation>
    <scope>NUCLEOTIDE SEQUENCE</scope>
    <source>
        <strain evidence="2">AH 40177</strain>
    </source>
</reference>
<dbReference type="AlphaFoldDB" id="A0A9P5PN67"/>
<evidence type="ECO:0000256" key="1">
    <source>
        <dbReference type="SAM" id="SignalP"/>
    </source>
</evidence>
<gene>
    <name evidence="2" type="ORF">BDP27DRAFT_1047172</name>
</gene>
<feature type="chain" id="PRO_5040314278" description="ATP synthase F0 subunit 8" evidence="1">
    <location>
        <begin position="18"/>
        <end position="92"/>
    </location>
</feature>
<keyword evidence="1" id="KW-0732">Signal</keyword>
<keyword evidence="3" id="KW-1185">Reference proteome</keyword>
<feature type="signal peptide" evidence="1">
    <location>
        <begin position="1"/>
        <end position="17"/>
    </location>
</feature>
<sequence>MHAILLLFTLMSGFILAVFPVPVPAGPSEAIQSLSPRTSRVSTCLYFATILRYPPITSQFLLLTLLTTKAITWAPTQLGLVKDQLKHILGQR</sequence>